<dbReference type="InterPro" id="IPR055170">
    <property type="entry name" value="GFO_IDH_MocA-like_dom"/>
</dbReference>
<dbReference type="Gene3D" id="3.40.50.720">
    <property type="entry name" value="NAD(P)-binding Rossmann-like Domain"/>
    <property type="match status" value="1"/>
</dbReference>
<dbReference type="InterPro" id="IPR036291">
    <property type="entry name" value="NAD(P)-bd_dom_sf"/>
</dbReference>
<dbReference type="SUPFAM" id="SSF55347">
    <property type="entry name" value="Glyceraldehyde-3-phosphate dehydrogenase-like, C-terminal domain"/>
    <property type="match status" value="1"/>
</dbReference>
<evidence type="ECO:0000313" key="3">
    <source>
        <dbReference type="EMBL" id="CAA9349745.1"/>
    </source>
</evidence>
<dbReference type="Pfam" id="PF01408">
    <property type="entry name" value="GFO_IDH_MocA"/>
    <property type="match status" value="1"/>
</dbReference>
<dbReference type="InterPro" id="IPR000683">
    <property type="entry name" value="Gfo/Idh/MocA-like_OxRdtase_N"/>
</dbReference>
<protein>
    <submittedName>
        <fullName evidence="3">Oxidoreductase domain protein</fullName>
    </submittedName>
</protein>
<sequence>MRRLKVGCVGTGFIAGRHLAALASFGDVDVVAVADPLPGRAEAAAVAHDARAYEDGLALMEGEELDALWICVPPFAHGELERAAIERGLPFLVEKPLANDLDTAVDIAERVQSSGVLAAVGYHWRYLSIVEKAAALLAGSAPSLVSGHWLDSTPPVSWWIQRQLSGGQVVEQTTHLFDLARLLVGEVDLVSAVEVPAGDADQVPVASSAALRFASGAVGTIASARVLPVRHRVGLQLVADGCAVELSERSLSDHELRVVTAGGEEVHSVKEDPIAAEDRAFLDAVAGESDDVRAPYADALCSHLLSWAADRSAREGVPVVPSQEIAHG</sequence>
<dbReference type="Gene3D" id="3.30.360.10">
    <property type="entry name" value="Dihydrodipicolinate Reductase, domain 2"/>
    <property type="match status" value="1"/>
</dbReference>
<dbReference type="EMBL" id="CADCUD010000170">
    <property type="protein sequence ID" value="CAA9349745.1"/>
    <property type="molecule type" value="Genomic_DNA"/>
</dbReference>
<organism evidence="3">
    <name type="scientific">uncultured Nocardioidaceae bacterium</name>
    <dbReference type="NCBI Taxonomy" id="253824"/>
    <lineage>
        <taxon>Bacteria</taxon>
        <taxon>Bacillati</taxon>
        <taxon>Actinomycetota</taxon>
        <taxon>Actinomycetes</taxon>
        <taxon>Propionibacteriales</taxon>
        <taxon>Nocardioidaceae</taxon>
        <taxon>environmental samples</taxon>
    </lineage>
</organism>
<dbReference type="AlphaFoldDB" id="A0A6J4M4Q0"/>
<accession>A0A6J4M4Q0</accession>
<dbReference type="GO" id="GO:0000166">
    <property type="term" value="F:nucleotide binding"/>
    <property type="evidence" value="ECO:0007669"/>
    <property type="project" value="InterPro"/>
</dbReference>
<reference evidence="3" key="1">
    <citation type="submission" date="2020-02" db="EMBL/GenBank/DDBJ databases">
        <authorList>
            <person name="Meier V. D."/>
        </authorList>
    </citation>
    <scope>NUCLEOTIDE SEQUENCE</scope>
    <source>
        <strain evidence="3">AVDCRST_MAG46</strain>
    </source>
</reference>
<feature type="domain" description="Gfo/Idh/MocA-like oxidoreductase N-terminal" evidence="1">
    <location>
        <begin position="4"/>
        <end position="122"/>
    </location>
</feature>
<gene>
    <name evidence="3" type="ORF">AVDCRST_MAG46-2515</name>
</gene>
<dbReference type="Pfam" id="PF22725">
    <property type="entry name" value="GFO_IDH_MocA_C3"/>
    <property type="match status" value="1"/>
</dbReference>
<evidence type="ECO:0000259" key="1">
    <source>
        <dbReference type="Pfam" id="PF01408"/>
    </source>
</evidence>
<dbReference type="InterPro" id="IPR052515">
    <property type="entry name" value="Gfo/Idh/MocA_Oxidoreductase"/>
</dbReference>
<name>A0A6J4M4Q0_9ACTN</name>
<dbReference type="PANTHER" id="PTHR43249:SF1">
    <property type="entry name" value="D-GLUCOSIDE 3-DEHYDROGENASE"/>
    <property type="match status" value="1"/>
</dbReference>
<dbReference type="SUPFAM" id="SSF51735">
    <property type="entry name" value="NAD(P)-binding Rossmann-fold domains"/>
    <property type="match status" value="1"/>
</dbReference>
<evidence type="ECO:0000259" key="2">
    <source>
        <dbReference type="Pfam" id="PF22725"/>
    </source>
</evidence>
<feature type="domain" description="GFO/IDH/MocA-like oxidoreductase" evidence="2">
    <location>
        <begin position="144"/>
        <end position="233"/>
    </location>
</feature>
<proteinExistence type="predicted"/>
<dbReference type="PANTHER" id="PTHR43249">
    <property type="entry name" value="UDP-N-ACETYL-2-AMINO-2-DEOXY-D-GLUCURONATE OXIDASE"/>
    <property type="match status" value="1"/>
</dbReference>